<gene>
    <name evidence="2" type="ORF">V757_08235</name>
</gene>
<evidence type="ECO:0000259" key="1">
    <source>
        <dbReference type="Pfam" id="PF00849"/>
    </source>
</evidence>
<dbReference type="InterPro" id="IPR050188">
    <property type="entry name" value="RluA_PseudoU_synthase"/>
</dbReference>
<evidence type="ECO:0000313" key="2">
    <source>
        <dbReference type="EMBL" id="ETD70014.1"/>
    </source>
</evidence>
<comment type="caution">
    <text evidence="2">The sequence shown here is derived from an EMBL/GenBank/DDBJ whole genome shotgun (WGS) entry which is preliminary data.</text>
</comment>
<reference evidence="2 3" key="1">
    <citation type="submission" date="2013-11" db="EMBL/GenBank/DDBJ databases">
        <title>Genomic analysis of Pelistega sp. HM-7.</title>
        <authorList>
            <person name="Kumbhare S.V."/>
            <person name="Shetty S.A."/>
            <person name="Sharma O."/>
            <person name="Dhotre D.P."/>
        </authorList>
    </citation>
    <scope>NUCLEOTIDE SEQUENCE [LARGE SCALE GENOMIC DNA]</scope>
    <source>
        <strain evidence="2 3">HM-7</strain>
    </source>
</reference>
<dbReference type="PATRIC" id="fig|1414851.3.peg.1699"/>
<dbReference type="PANTHER" id="PTHR21600">
    <property type="entry name" value="MITOCHONDRIAL RNA PSEUDOURIDINE SYNTHASE"/>
    <property type="match status" value="1"/>
</dbReference>
<proteinExistence type="predicted"/>
<dbReference type="RefSeq" id="WP_023951601.1">
    <property type="nucleotide sequence ID" value="NZ_AYSV01000091.1"/>
</dbReference>
<dbReference type="InterPro" id="IPR006145">
    <property type="entry name" value="PsdUridine_synth_RsuA/RluA"/>
</dbReference>
<dbReference type="AlphaFoldDB" id="V8G0I6"/>
<dbReference type="PANTHER" id="PTHR21600:SF84">
    <property type="entry name" value="PSEUDOURIDINE SYNTHASE RSUA_RLUA-LIKE DOMAIN-CONTAINING PROTEIN"/>
    <property type="match status" value="1"/>
</dbReference>
<organism evidence="2 3">
    <name type="scientific">Pelistega indica</name>
    <dbReference type="NCBI Taxonomy" id="1414851"/>
    <lineage>
        <taxon>Bacteria</taxon>
        <taxon>Pseudomonadati</taxon>
        <taxon>Pseudomonadota</taxon>
        <taxon>Betaproteobacteria</taxon>
        <taxon>Burkholderiales</taxon>
        <taxon>Alcaligenaceae</taxon>
        <taxon>Pelistega</taxon>
    </lineage>
</organism>
<dbReference type="GO" id="GO:0003723">
    <property type="term" value="F:RNA binding"/>
    <property type="evidence" value="ECO:0007669"/>
    <property type="project" value="InterPro"/>
</dbReference>
<dbReference type="Proteomes" id="UP000018766">
    <property type="component" value="Unassembled WGS sequence"/>
</dbReference>
<accession>V8G0I6</accession>
<sequence>MQKNPLPVKQGITASRLYLPKGQWHTLFDFLVERFPHMSKEILLERLRKGDILDSNGLAYQENSPYPAESWLWYYREVEKEVVVPFDMPILYQDEYLIAVDKPHFLASVPGGRYLQETALIRLRTQLNNYDISPIHRLDRDTAGVLIFCVNPIYRGKYQSLFQSKMVKKIYECIAPFSELLRFPLIRESYIEKSSSYFTMQEKQLDNNLFNNNWNSRTEIELIHHNDYFAHYRLKPHTGKKHQLRVHMNGLGLPILNDEFYPDLLPARKEDDFSNPLQLLAKSIEFIDPITGNQRFFESRQALNGLELFK</sequence>
<feature type="domain" description="Pseudouridine synthase RsuA/RluA-like" evidence="1">
    <location>
        <begin position="96"/>
        <end position="249"/>
    </location>
</feature>
<dbReference type="InterPro" id="IPR020103">
    <property type="entry name" value="PsdUridine_synth_cat_dom_sf"/>
</dbReference>
<protein>
    <submittedName>
        <fullName evidence="2">Ribosomal large subunit pseudouridine synthase A</fullName>
    </submittedName>
</protein>
<dbReference type="Pfam" id="PF00849">
    <property type="entry name" value="PseudoU_synth_2"/>
    <property type="match status" value="1"/>
</dbReference>
<dbReference type="SUPFAM" id="SSF55120">
    <property type="entry name" value="Pseudouridine synthase"/>
    <property type="match status" value="1"/>
</dbReference>
<keyword evidence="3" id="KW-1185">Reference proteome</keyword>
<dbReference type="GO" id="GO:0000455">
    <property type="term" value="P:enzyme-directed rRNA pseudouridine synthesis"/>
    <property type="evidence" value="ECO:0007669"/>
    <property type="project" value="TreeGrafter"/>
</dbReference>
<evidence type="ECO:0000313" key="3">
    <source>
        <dbReference type="Proteomes" id="UP000018766"/>
    </source>
</evidence>
<dbReference type="PROSITE" id="PS01129">
    <property type="entry name" value="PSI_RLU"/>
    <property type="match status" value="1"/>
</dbReference>
<dbReference type="InterPro" id="IPR006224">
    <property type="entry name" value="PsdUridine_synth_RluA-like_CS"/>
</dbReference>
<dbReference type="OrthoDB" id="9785808at2"/>
<name>V8G0I6_9BURK</name>
<dbReference type="Gene3D" id="3.30.2350.10">
    <property type="entry name" value="Pseudouridine synthase"/>
    <property type="match status" value="1"/>
</dbReference>
<dbReference type="GO" id="GO:0140098">
    <property type="term" value="F:catalytic activity, acting on RNA"/>
    <property type="evidence" value="ECO:0007669"/>
    <property type="project" value="UniProtKB-ARBA"/>
</dbReference>
<dbReference type="EMBL" id="AYSV01000091">
    <property type="protein sequence ID" value="ETD70014.1"/>
    <property type="molecule type" value="Genomic_DNA"/>
</dbReference>
<dbReference type="GO" id="GO:0009982">
    <property type="term" value="F:pseudouridine synthase activity"/>
    <property type="evidence" value="ECO:0007669"/>
    <property type="project" value="InterPro"/>
</dbReference>